<evidence type="ECO:0000256" key="1">
    <source>
        <dbReference type="SAM" id="SignalP"/>
    </source>
</evidence>
<sequence length="167" mass="18021">MRGSLIILAVVVHSLCYDITFVNKCENVVNVQYEQNGDKCSGRLLTALAVGQTSTSFNFDPYDGKTFRSGSNGLTVASTYSDRLDPPSIIYGLSYRISVDKGFDVAMQIDTSSPTPHPQLNPGGTIKCLDANCNSGKDWFGNGNLQYVEGSTVNDGNLTLTFCPKST</sequence>
<proteinExistence type="predicted"/>
<keyword evidence="1" id="KW-0732">Signal</keyword>
<dbReference type="EMBL" id="BTSX01000001">
    <property type="protein sequence ID" value="GMS82132.1"/>
    <property type="molecule type" value="Genomic_DNA"/>
</dbReference>
<name>A0AAV5SHM4_9BILA</name>
<keyword evidence="3" id="KW-1185">Reference proteome</keyword>
<evidence type="ECO:0000313" key="3">
    <source>
        <dbReference type="Proteomes" id="UP001432027"/>
    </source>
</evidence>
<feature type="chain" id="PRO_5043764319" evidence="1">
    <location>
        <begin position="17"/>
        <end position="167"/>
    </location>
</feature>
<dbReference type="AlphaFoldDB" id="A0AAV5SHM4"/>
<evidence type="ECO:0000313" key="2">
    <source>
        <dbReference type="EMBL" id="GMS82132.1"/>
    </source>
</evidence>
<reference evidence="2" key="1">
    <citation type="submission" date="2023-10" db="EMBL/GenBank/DDBJ databases">
        <title>Genome assembly of Pristionchus species.</title>
        <authorList>
            <person name="Yoshida K."/>
            <person name="Sommer R.J."/>
        </authorList>
    </citation>
    <scope>NUCLEOTIDE SEQUENCE</scope>
    <source>
        <strain evidence="2">RS0144</strain>
    </source>
</reference>
<comment type="caution">
    <text evidence="2">The sequence shown here is derived from an EMBL/GenBank/DDBJ whole genome shotgun (WGS) entry which is preliminary data.</text>
</comment>
<dbReference type="Proteomes" id="UP001432027">
    <property type="component" value="Unassembled WGS sequence"/>
</dbReference>
<feature type="signal peptide" evidence="1">
    <location>
        <begin position="1"/>
        <end position="16"/>
    </location>
</feature>
<protein>
    <submittedName>
        <fullName evidence="2">Uncharacterized protein</fullName>
    </submittedName>
</protein>
<accession>A0AAV5SHM4</accession>
<organism evidence="2 3">
    <name type="scientific">Pristionchus entomophagus</name>
    <dbReference type="NCBI Taxonomy" id="358040"/>
    <lineage>
        <taxon>Eukaryota</taxon>
        <taxon>Metazoa</taxon>
        <taxon>Ecdysozoa</taxon>
        <taxon>Nematoda</taxon>
        <taxon>Chromadorea</taxon>
        <taxon>Rhabditida</taxon>
        <taxon>Rhabditina</taxon>
        <taxon>Diplogasteromorpha</taxon>
        <taxon>Diplogasteroidea</taxon>
        <taxon>Neodiplogasteridae</taxon>
        <taxon>Pristionchus</taxon>
    </lineage>
</organism>
<gene>
    <name evidence="2" type="ORF">PENTCL1PPCAC_4307</name>
</gene>